<keyword evidence="2" id="KW-0378">Hydrolase</keyword>
<dbReference type="GO" id="GO:0009253">
    <property type="term" value="P:peptidoglycan catabolic process"/>
    <property type="evidence" value="ECO:0007669"/>
    <property type="project" value="InterPro"/>
</dbReference>
<dbReference type="InterPro" id="IPR017853">
    <property type="entry name" value="GH"/>
</dbReference>
<dbReference type="SUPFAM" id="SSF51445">
    <property type="entry name" value="(Trans)glycosidases"/>
    <property type="match status" value="1"/>
</dbReference>
<evidence type="ECO:0000256" key="2">
    <source>
        <dbReference type="ARBA" id="ARBA00022801"/>
    </source>
</evidence>
<dbReference type="Proteomes" id="UP000199569">
    <property type="component" value="Unassembled WGS sequence"/>
</dbReference>
<evidence type="ECO:0000313" key="5">
    <source>
        <dbReference type="Proteomes" id="UP000199569"/>
    </source>
</evidence>
<evidence type="ECO:0000313" key="4">
    <source>
        <dbReference type="EMBL" id="SCY95198.1"/>
    </source>
</evidence>
<name>A0A1G5K593_9HYPH</name>
<dbReference type="OrthoDB" id="9798192at2"/>
<reference evidence="5" key="1">
    <citation type="submission" date="2016-10" db="EMBL/GenBank/DDBJ databases">
        <authorList>
            <person name="Varghese N."/>
            <person name="Submissions S."/>
        </authorList>
    </citation>
    <scope>NUCLEOTIDE SEQUENCE [LARGE SCALE GENOMIC DNA]</scope>
    <source>
        <strain evidence="5">CGMCC 1.7666</strain>
    </source>
</reference>
<dbReference type="Gene3D" id="3.20.20.80">
    <property type="entry name" value="Glycosidases"/>
    <property type="match status" value="1"/>
</dbReference>
<gene>
    <name evidence="4" type="ORF">SAMN02927923_03053</name>
</gene>
<dbReference type="EMBL" id="FMVJ01000008">
    <property type="protein sequence ID" value="SCY95198.1"/>
    <property type="molecule type" value="Genomic_DNA"/>
</dbReference>
<dbReference type="PANTHER" id="PTHR34135:SF2">
    <property type="entry name" value="LYSOZYME"/>
    <property type="match status" value="1"/>
</dbReference>
<dbReference type="CDD" id="cd06413">
    <property type="entry name" value="GH25_muramidase_1"/>
    <property type="match status" value="1"/>
</dbReference>
<keyword evidence="5" id="KW-1185">Reference proteome</keyword>
<keyword evidence="3" id="KW-0326">Glycosidase</keyword>
<dbReference type="GO" id="GO:0003796">
    <property type="term" value="F:lysozyme activity"/>
    <property type="evidence" value="ECO:0007669"/>
    <property type="project" value="InterPro"/>
</dbReference>
<dbReference type="RefSeq" id="WP_091136218.1">
    <property type="nucleotide sequence ID" value="NZ_FMVJ01000008.1"/>
</dbReference>
<dbReference type="AlphaFoldDB" id="A0A1G5K593"/>
<evidence type="ECO:0000256" key="3">
    <source>
        <dbReference type="ARBA" id="ARBA00023295"/>
    </source>
</evidence>
<evidence type="ECO:0000256" key="1">
    <source>
        <dbReference type="ARBA" id="ARBA00010646"/>
    </source>
</evidence>
<accession>A0A1G5K593</accession>
<dbReference type="Pfam" id="PF01183">
    <property type="entry name" value="Glyco_hydro_25"/>
    <property type="match status" value="1"/>
</dbReference>
<dbReference type="PROSITE" id="PS51904">
    <property type="entry name" value="GLYCOSYL_HYDROL_F25_2"/>
    <property type="match status" value="1"/>
</dbReference>
<dbReference type="STRING" id="549386.SAMN02927923_03053"/>
<dbReference type="InterPro" id="IPR018077">
    <property type="entry name" value="Glyco_hydro_fam25_subgr"/>
</dbReference>
<dbReference type="PANTHER" id="PTHR34135">
    <property type="entry name" value="LYSOZYME"/>
    <property type="match status" value="1"/>
</dbReference>
<dbReference type="SMART" id="SM00641">
    <property type="entry name" value="Glyco_25"/>
    <property type="match status" value="1"/>
</dbReference>
<dbReference type="GO" id="GO:0016052">
    <property type="term" value="P:carbohydrate catabolic process"/>
    <property type="evidence" value="ECO:0007669"/>
    <property type="project" value="TreeGrafter"/>
</dbReference>
<comment type="similarity">
    <text evidence="1">Belongs to the glycosyl hydrolase 25 family.</text>
</comment>
<organism evidence="4 5">
    <name type="scientific">Microvirga guangxiensis</name>
    <dbReference type="NCBI Taxonomy" id="549386"/>
    <lineage>
        <taxon>Bacteria</taxon>
        <taxon>Pseudomonadati</taxon>
        <taxon>Pseudomonadota</taxon>
        <taxon>Alphaproteobacteria</taxon>
        <taxon>Hyphomicrobiales</taxon>
        <taxon>Methylobacteriaceae</taxon>
        <taxon>Microvirga</taxon>
    </lineage>
</organism>
<proteinExistence type="inferred from homology"/>
<sequence length="301" mass="34359">MKTRRRSSRRSKSSGLTTFLRVARFGALATIALGLASCAVTPSMTSSRYPTKSDARPHHGVAKAHRMPIHGVDISKWQGKVDWAALRQAGTKFAFIKATEGGDHVDNRFMENWYGAKQAGVPRGAYHFVYWCRPAHEQAAWFRKNVPADPEALPPVLDVEWNGQSVNCPKKVPREQALAMIDTMLREMEAHTGKRPIIYTDITFHKEILEGEFNDYPYWIRSTAAEPHERYSNRRWTFWQFTTTGRVPGVTGDVDRNTFYGTENQWRMFVQSACDPRDYRRLAAHGRCQPLDPIQTASIDE</sequence>
<protein>
    <submittedName>
        <fullName evidence="4">Lysozyme</fullName>
    </submittedName>
</protein>
<dbReference type="GO" id="GO:0016998">
    <property type="term" value="P:cell wall macromolecule catabolic process"/>
    <property type="evidence" value="ECO:0007669"/>
    <property type="project" value="InterPro"/>
</dbReference>
<dbReference type="InterPro" id="IPR002053">
    <property type="entry name" value="Glyco_hydro_25"/>
</dbReference>